<evidence type="ECO:0000256" key="2">
    <source>
        <dbReference type="SAM" id="Phobius"/>
    </source>
</evidence>
<dbReference type="Pfam" id="PF13828">
    <property type="entry name" value="DUF4190"/>
    <property type="match status" value="1"/>
</dbReference>
<dbReference type="Proteomes" id="UP001589890">
    <property type="component" value="Unassembled WGS sequence"/>
</dbReference>
<evidence type="ECO:0000313" key="5">
    <source>
        <dbReference type="Proteomes" id="UP001589890"/>
    </source>
</evidence>
<feature type="domain" description="DUF4190" evidence="3">
    <location>
        <begin position="124"/>
        <end position="181"/>
    </location>
</feature>
<organism evidence="4 5">
    <name type="scientific">Kribbella deserti</name>
    <dbReference type="NCBI Taxonomy" id="1926257"/>
    <lineage>
        <taxon>Bacteria</taxon>
        <taxon>Bacillati</taxon>
        <taxon>Actinomycetota</taxon>
        <taxon>Actinomycetes</taxon>
        <taxon>Propionibacteriales</taxon>
        <taxon>Kribbellaceae</taxon>
        <taxon>Kribbella</taxon>
    </lineage>
</organism>
<evidence type="ECO:0000256" key="1">
    <source>
        <dbReference type="SAM" id="MobiDB-lite"/>
    </source>
</evidence>
<keyword evidence="2" id="KW-1133">Transmembrane helix</keyword>
<keyword evidence="2" id="KW-0472">Membrane</keyword>
<dbReference type="RefSeq" id="WP_380052561.1">
    <property type="nucleotide sequence ID" value="NZ_JBHLTC010000035.1"/>
</dbReference>
<accession>A0ABV6QTV6</accession>
<feature type="region of interest" description="Disordered" evidence="1">
    <location>
        <begin position="1"/>
        <end position="84"/>
    </location>
</feature>
<keyword evidence="2" id="KW-0812">Transmembrane</keyword>
<comment type="caution">
    <text evidence="4">The sequence shown here is derived from an EMBL/GenBank/DDBJ whole genome shotgun (WGS) entry which is preliminary data.</text>
</comment>
<feature type="transmembrane region" description="Helical" evidence="2">
    <location>
        <begin position="126"/>
        <end position="152"/>
    </location>
</feature>
<gene>
    <name evidence="4" type="ORF">ACFFGN_26255</name>
</gene>
<evidence type="ECO:0000313" key="4">
    <source>
        <dbReference type="EMBL" id="MFC0627603.1"/>
    </source>
</evidence>
<proteinExistence type="predicted"/>
<feature type="compositionally biased region" description="Basic and acidic residues" evidence="1">
    <location>
        <begin position="42"/>
        <end position="51"/>
    </location>
</feature>
<reference evidence="4 5" key="1">
    <citation type="submission" date="2024-09" db="EMBL/GenBank/DDBJ databases">
        <authorList>
            <person name="Sun Q."/>
            <person name="Mori K."/>
        </authorList>
    </citation>
    <scope>NUCLEOTIDE SEQUENCE [LARGE SCALE GENOMIC DNA]</scope>
    <source>
        <strain evidence="4 5">CGMCC 1.15906</strain>
    </source>
</reference>
<evidence type="ECO:0000259" key="3">
    <source>
        <dbReference type="Pfam" id="PF13828"/>
    </source>
</evidence>
<dbReference type="EMBL" id="JBHLTC010000035">
    <property type="protein sequence ID" value="MFC0627603.1"/>
    <property type="molecule type" value="Genomic_DNA"/>
</dbReference>
<name>A0ABV6QTV6_9ACTN</name>
<protein>
    <submittedName>
        <fullName evidence="4">DUF4190 domain-containing protein</fullName>
    </submittedName>
</protein>
<keyword evidence="5" id="KW-1185">Reference proteome</keyword>
<dbReference type="InterPro" id="IPR025241">
    <property type="entry name" value="DUF4190"/>
</dbReference>
<sequence length="213" mass="22080">MTQPPYQPGQPGYPGQPGQPGYPGQPGFPRYGVQDDVPGQRPQDRPQDTPRPEASTGSPWASPGGASYPNLPVDTSYSSQLVPSQPVQPVQAGYPAQLVYGPYQQGSPEYGYGYGANTSSTNGMALASLILSLSGLLVLIAAPVGCVLGIIAMRRIRKTGEQGAGMALAGMIIGGLITAMVLGFVLLVVIFAVNSPDYDSSLGYLSALLAARP</sequence>
<feature type="transmembrane region" description="Helical" evidence="2">
    <location>
        <begin position="164"/>
        <end position="193"/>
    </location>
</feature>